<dbReference type="GO" id="GO:0016567">
    <property type="term" value="P:protein ubiquitination"/>
    <property type="evidence" value="ECO:0007669"/>
    <property type="project" value="InterPro"/>
</dbReference>
<evidence type="ECO:0000313" key="8">
    <source>
        <dbReference type="EMBL" id="GMN39234.1"/>
    </source>
</evidence>
<evidence type="ECO:0000256" key="6">
    <source>
        <dbReference type="SAM" id="MobiDB-lite"/>
    </source>
</evidence>
<dbReference type="GO" id="GO:0036297">
    <property type="term" value="P:interstrand cross-link repair"/>
    <property type="evidence" value="ECO:0007669"/>
    <property type="project" value="InterPro"/>
</dbReference>
<dbReference type="SMART" id="SM00184">
    <property type="entry name" value="RING"/>
    <property type="match status" value="1"/>
</dbReference>
<evidence type="ECO:0000256" key="2">
    <source>
        <dbReference type="ARBA" id="ARBA00012483"/>
    </source>
</evidence>
<evidence type="ECO:0000256" key="4">
    <source>
        <dbReference type="ARBA" id="ARBA00034306"/>
    </source>
</evidence>
<feature type="compositionally biased region" description="Acidic residues" evidence="6">
    <location>
        <begin position="1"/>
        <end position="32"/>
    </location>
</feature>
<evidence type="ECO:0000256" key="3">
    <source>
        <dbReference type="ARBA" id="ARBA00022574"/>
    </source>
</evidence>
<sequence>MADWNGDLDEEAPIFVGDEEDGDEEEEEEEDYLAYLRTLPDEGWPEEVDSEGDNNKRRKTGAGEACSLGEEGSEGNEWSCSQTDGLFCPICMEPWTSDGDHHICCLPCGHIYGMSCIKRWLKQRKNLGKCPQCNGKCTLKDVRKLFASRVVAIDEESQKRIRSLESKCASLEKKGADWSKKEAKWRKVEAEFQLEVKQLRENTLVTLGVFYVRPFTRTTYLEGLLGDLPKGPSRSVYADGDSPGKSVTGQKLYPIFRRQASSRRFVLKEELQLDGAHLLDVDASNQTVLIARSLPGMGAKHVLTKMSLVTPHEREDILLPPSTNFIKDLHFSPSGVGLVLFASLGKKLSLLSMESNNVVLAYDLPAAAWTCSWDINSSHYVYAGLQNGSVFMFDMRQTTGPVKFLKGLTSNPVHTIHSLSPHSNLRSGLRTVLSASSTGLCQWNFEGADERPTFVPETDKQGICISLAYCPSSDDIVASYRPKVETHNEIAMSQLSQSPSHVTGQGIMGSHVQYKRTGTGCFSKLSSIYASFNQIRFPKCAVIDLEKDKKLFASRDEGACELSLHELPSFSVFQRLKSEGCPLRDIKYTHARNQGLLGCLSGDILQIFTT</sequence>
<gene>
    <name evidence="8" type="ORF">TIFTF001_008465</name>
</gene>
<feature type="region of interest" description="Disordered" evidence="6">
    <location>
        <begin position="1"/>
        <end position="79"/>
    </location>
</feature>
<dbReference type="PANTHER" id="PTHR16047">
    <property type="entry name" value="RFWD3 PROTEIN"/>
    <property type="match status" value="1"/>
</dbReference>
<evidence type="ECO:0000256" key="1">
    <source>
        <dbReference type="ARBA" id="ARBA00000900"/>
    </source>
</evidence>
<accession>A0AA88DH30</accession>
<evidence type="ECO:0000259" key="7">
    <source>
        <dbReference type="PROSITE" id="PS50089"/>
    </source>
</evidence>
<dbReference type="SUPFAM" id="SSF57850">
    <property type="entry name" value="RING/U-box"/>
    <property type="match status" value="1"/>
</dbReference>
<dbReference type="Proteomes" id="UP001187192">
    <property type="component" value="Unassembled WGS sequence"/>
</dbReference>
<dbReference type="PROSITE" id="PS50089">
    <property type="entry name" value="ZF_RING_2"/>
    <property type="match status" value="1"/>
</dbReference>
<name>A0AA88DH30_FICCA</name>
<dbReference type="Gene3D" id="3.30.40.10">
    <property type="entry name" value="Zinc/RING finger domain, C3HC4 (zinc finger)"/>
    <property type="match status" value="1"/>
</dbReference>
<keyword evidence="5" id="KW-0863">Zinc-finger</keyword>
<dbReference type="InterPro" id="IPR015943">
    <property type="entry name" value="WD40/YVTN_repeat-like_dom_sf"/>
</dbReference>
<dbReference type="InterPro" id="IPR001841">
    <property type="entry name" value="Znf_RING"/>
</dbReference>
<dbReference type="GO" id="GO:0016604">
    <property type="term" value="C:nuclear body"/>
    <property type="evidence" value="ECO:0007669"/>
    <property type="project" value="UniProtKB-SubCell"/>
</dbReference>
<evidence type="ECO:0000313" key="9">
    <source>
        <dbReference type="Proteomes" id="UP001187192"/>
    </source>
</evidence>
<dbReference type="InterPro" id="IPR037381">
    <property type="entry name" value="RFWD3"/>
</dbReference>
<evidence type="ECO:0000256" key="5">
    <source>
        <dbReference type="PROSITE-ProRule" id="PRU00175"/>
    </source>
</evidence>
<dbReference type="Pfam" id="PF13639">
    <property type="entry name" value="zf-RING_2"/>
    <property type="match status" value="1"/>
</dbReference>
<comment type="caution">
    <text evidence="8">The sequence shown here is derived from an EMBL/GenBank/DDBJ whole genome shotgun (WGS) entry which is preliminary data.</text>
</comment>
<dbReference type="EMBL" id="BTGU01000009">
    <property type="protein sequence ID" value="GMN39234.1"/>
    <property type="molecule type" value="Genomic_DNA"/>
</dbReference>
<dbReference type="AlphaFoldDB" id="A0AA88DH30"/>
<feature type="domain" description="RING-type" evidence="7">
    <location>
        <begin position="88"/>
        <end position="134"/>
    </location>
</feature>
<keyword evidence="9" id="KW-1185">Reference proteome</keyword>
<proteinExistence type="predicted"/>
<comment type="catalytic activity">
    <reaction evidence="1">
        <text>S-ubiquitinyl-[E2 ubiquitin-conjugating enzyme]-L-cysteine + [acceptor protein]-L-lysine = [E2 ubiquitin-conjugating enzyme]-L-cysteine + N(6)-ubiquitinyl-[acceptor protein]-L-lysine.</text>
        <dbReference type="EC" id="2.3.2.27"/>
    </reaction>
</comment>
<dbReference type="InterPro" id="IPR013083">
    <property type="entry name" value="Znf_RING/FYVE/PHD"/>
</dbReference>
<dbReference type="GO" id="GO:0061630">
    <property type="term" value="F:ubiquitin protein ligase activity"/>
    <property type="evidence" value="ECO:0007669"/>
    <property type="project" value="UniProtKB-EC"/>
</dbReference>
<dbReference type="Gene3D" id="2.130.10.10">
    <property type="entry name" value="YVTN repeat-like/Quinoprotein amine dehydrogenase"/>
    <property type="match status" value="1"/>
</dbReference>
<organism evidence="8 9">
    <name type="scientific">Ficus carica</name>
    <name type="common">Common fig</name>
    <dbReference type="NCBI Taxonomy" id="3494"/>
    <lineage>
        <taxon>Eukaryota</taxon>
        <taxon>Viridiplantae</taxon>
        <taxon>Streptophyta</taxon>
        <taxon>Embryophyta</taxon>
        <taxon>Tracheophyta</taxon>
        <taxon>Spermatophyta</taxon>
        <taxon>Magnoliopsida</taxon>
        <taxon>eudicotyledons</taxon>
        <taxon>Gunneridae</taxon>
        <taxon>Pentapetalae</taxon>
        <taxon>rosids</taxon>
        <taxon>fabids</taxon>
        <taxon>Rosales</taxon>
        <taxon>Moraceae</taxon>
        <taxon>Ficeae</taxon>
        <taxon>Ficus</taxon>
    </lineage>
</organism>
<reference evidence="8" key="1">
    <citation type="submission" date="2023-07" db="EMBL/GenBank/DDBJ databases">
        <title>draft genome sequence of fig (Ficus carica).</title>
        <authorList>
            <person name="Takahashi T."/>
            <person name="Nishimura K."/>
        </authorList>
    </citation>
    <scope>NUCLEOTIDE SEQUENCE</scope>
</reference>
<keyword evidence="5" id="KW-0862">Zinc</keyword>
<dbReference type="InterPro" id="IPR036322">
    <property type="entry name" value="WD40_repeat_dom_sf"/>
</dbReference>
<protein>
    <recommendedName>
        <fullName evidence="2">RING-type E3 ubiquitin transferase</fullName>
        <ecNumber evidence="2">2.3.2.27</ecNumber>
    </recommendedName>
</protein>
<dbReference type="GO" id="GO:0008270">
    <property type="term" value="F:zinc ion binding"/>
    <property type="evidence" value="ECO:0007669"/>
    <property type="project" value="UniProtKB-KW"/>
</dbReference>
<comment type="subcellular location">
    <subcellularLocation>
        <location evidence="4">Nucleus</location>
        <location evidence="4">Nuclear body</location>
    </subcellularLocation>
</comment>
<dbReference type="EC" id="2.3.2.27" evidence="2"/>
<dbReference type="PANTHER" id="PTHR16047:SF13">
    <property type="entry name" value="E3 UBIQUITIN-PROTEIN LIGASE RFWD3"/>
    <property type="match status" value="1"/>
</dbReference>
<keyword evidence="3" id="KW-0853">WD repeat</keyword>
<dbReference type="Pfam" id="PF23419">
    <property type="entry name" value="WD40_RFWD3"/>
    <property type="match status" value="1"/>
</dbReference>
<dbReference type="InterPro" id="IPR056527">
    <property type="entry name" value="WD40_RFWD3"/>
</dbReference>
<dbReference type="CDD" id="cd16450">
    <property type="entry name" value="mRING-C3HGC3_RFWD3"/>
    <property type="match status" value="1"/>
</dbReference>
<keyword evidence="5" id="KW-0479">Metal-binding</keyword>
<feature type="compositionally biased region" description="Acidic residues" evidence="6">
    <location>
        <begin position="43"/>
        <end position="52"/>
    </location>
</feature>
<dbReference type="SUPFAM" id="SSF50978">
    <property type="entry name" value="WD40 repeat-like"/>
    <property type="match status" value="1"/>
</dbReference>